<feature type="transmembrane region" description="Helical" evidence="12">
    <location>
        <begin position="180"/>
        <end position="202"/>
    </location>
</feature>
<evidence type="ECO:0000256" key="3">
    <source>
        <dbReference type="ARBA" id="ARBA00022692"/>
    </source>
</evidence>
<dbReference type="PANTHER" id="PTHR24225:SF0">
    <property type="entry name" value="N-FORMYL PEPTIDE RECEPTOR 2"/>
    <property type="match status" value="1"/>
</dbReference>
<comment type="caution">
    <text evidence="14">The sequence shown here is derived from an EMBL/GenBank/DDBJ whole genome shotgun (WGS) entry which is preliminary data.</text>
</comment>
<dbReference type="PRINTS" id="PR00237">
    <property type="entry name" value="GPCRRHODOPSN"/>
</dbReference>
<evidence type="ECO:0000256" key="10">
    <source>
        <dbReference type="ARBA" id="ARBA00023224"/>
    </source>
</evidence>
<gene>
    <name evidence="14" type="ORF">GDO81_025995</name>
</gene>
<feature type="transmembrane region" description="Helical" evidence="12">
    <location>
        <begin position="138"/>
        <end position="160"/>
    </location>
</feature>
<feature type="transmembrane region" description="Helical" evidence="12">
    <location>
        <begin position="67"/>
        <end position="90"/>
    </location>
</feature>
<dbReference type="EMBL" id="WNYA01000460">
    <property type="protein sequence ID" value="KAG8548241.1"/>
    <property type="molecule type" value="Genomic_DNA"/>
</dbReference>
<dbReference type="GO" id="GO:0007204">
    <property type="term" value="P:positive regulation of cytosolic calcium ion concentration"/>
    <property type="evidence" value="ECO:0007669"/>
    <property type="project" value="TreeGrafter"/>
</dbReference>
<evidence type="ECO:0000256" key="7">
    <source>
        <dbReference type="ARBA" id="ARBA00023157"/>
    </source>
</evidence>
<dbReference type="PANTHER" id="PTHR24225">
    <property type="entry name" value="CHEMOTACTIC RECEPTOR"/>
    <property type="match status" value="1"/>
</dbReference>
<dbReference type="GO" id="GO:0006954">
    <property type="term" value="P:inflammatory response"/>
    <property type="evidence" value="ECO:0007669"/>
    <property type="project" value="TreeGrafter"/>
</dbReference>
<dbReference type="GO" id="GO:0004930">
    <property type="term" value="F:G protein-coupled receptor activity"/>
    <property type="evidence" value="ECO:0007669"/>
    <property type="project" value="UniProtKB-KW"/>
</dbReference>
<dbReference type="InterPro" id="IPR000826">
    <property type="entry name" value="Formyl_rcpt-rel"/>
</dbReference>
<sequence>MPGAGAGPGKDKRVWTGLTKSKDFSNITGPTMIINGTIINSLANDSYQVRKDNVTLVNSSLQHQLQIFQLVIASAVLFLGTIGNGLVIWFCFRMEKTVNVIWFLNLAIADFMFAMSLPFIIASIALDYHWPFGNFMCKFIWFLFFLNMATSVLQLMVISVDRCVIVVFPVWSHNHRTRRLALAVVLIIWVISSALTLPSYILRYTIGADNISCVRQAGGNWVPMARFFLFFLVPFIVIILCYTAIVLRIKDKNIIKSSKPFKIIIALVTAFFICWFPFHLFVLLRIFQPQNTSYFYIIGYEITMGLMLFNSCINPILYVFVGQDFKLNFCGSFQTMLEKAFTEDMDKAHFKKSERRSFFGVTRSSIDTNVM</sequence>
<name>A0AAV6ZNQ6_ENGPU</name>
<keyword evidence="7" id="KW-1015">Disulfide bond</keyword>
<dbReference type="PROSITE" id="PS50262">
    <property type="entry name" value="G_PROTEIN_RECEP_F1_2"/>
    <property type="match status" value="1"/>
</dbReference>
<keyword evidence="6 12" id="KW-0472">Membrane</keyword>
<dbReference type="Proteomes" id="UP000824782">
    <property type="component" value="Unassembled WGS sequence"/>
</dbReference>
<keyword evidence="5" id="KW-0297">G-protein coupled receptor</keyword>
<dbReference type="SUPFAM" id="SSF81321">
    <property type="entry name" value="Family A G protein-coupled receptor-like"/>
    <property type="match status" value="1"/>
</dbReference>
<feature type="transmembrane region" description="Helical" evidence="12">
    <location>
        <begin position="227"/>
        <end position="249"/>
    </location>
</feature>
<evidence type="ECO:0000256" key="1">
    <source>
        <dbReference type="ARBA" id="ARBA00004651"/>
    </source>
</evidence>
<comment type="similarity">
    <text evidence="11">Belongs to the chemokine-like receptor (CMKLR) family.</text>
</comment>
<evidence type="ECO:0000256" key="2">
    <source>
        <dbReference type="ARBA" id="ARBA00022475"/>
    </source>
</evidence>
<keyword evidence="8" id="KW-0675">Receptor</keyword>
<protein>
    <recommendedName>
        <fullName evidence="13">G-protein coupled receptors family 1 profile domain-containing protein</fullName>
    </recommendedName>
</protein>
<dbReference type="Gene3D" id="1.20.1070.10">
    <property type="entry name" value="Rhodopsin 7-helix transmembrane proteins"/>
    <property type="match status" value="1"/>
</dbReference>
<dbReference type="InterPro" id="IPR017452">
    <property type="entry name" value="GPCR_Rhodpsn_7TM"/>
</dbReference>
<evidence type="ECO:0000256" key="9">
    <source>
        <dbReference type="ARBA" id="ARBA00023180"/>
    </source>
</evidence>
<evidence type="ECO:0000259" key="13">
    <source>
        <dbReference type="PROSITE" id="PS50262"/>
    </source>
</evidence>
<feature type="domain" description="G-protein coupled receptors family 1 profile" evidence="13">
    <location>
        <begin position="80"/>
        <end position="318"/>
    </location>
</feature>
<organism evidence="14 15">
    <name type="scientific">Engystomops pustulosus</name>
    <name type="common">Tungara frog</name>
    <name type="synonym">Physalaemus pustulosus</name>
    <dbReference type="NCBI Taxonomy" id="76066"/>
    <lineage>
        <taxon>Eukaryota</taxon>
        <taxon>Metazoa</taxon>
        <taxon>Chordata</taxon>
        <taxon>Craniata</taxon>
        <taxon>Vertebrata</taxon>
        <taxon>Euteleostomi</taxon>
        <taxon>Amphibia</taxon>
        <taxon>Batrachia</taxon>
        <taxon>Anura</taxon>
        <taxon>Neobatrachia</taxon>
        <taxon>Hyloidea</taxon>
        <taxon>Leptodactylidae</taxon>
        <taxon>Leiuperinae</taxon>
        <taxon>Engystomops</taxon>
    </lineage>
</organism>
<keyword evidence="4 12" id="KW-1133">Transmembrane helix</keyword>
<evidence type="ECO:0000256" key="12">
    <source>
        <dbReference type="SAM" id="Phobius"/>
    </source>
</evidence>
<comment type="subcellular location">
    <subcellularLocation>
        <location evidence="1">Cell membrane</location>
        <topology evidence="1">Multi-pass membrane protein</topology>
    </subcellularLocation>
</comment>
<evidence type="ECO:0000256" key="6">
    <source>
        <dbReference type="ARBA" id="ARBA00023136"/>
    </source>
</evidence>
<keyword evidence="15" id="KW-1185">Reference proteome</keyword>
<keyword evidence="2" id="KW-1003">Cell membrane</keyword>
<dbReference type="GO" id="GO:0005886">
    <property type="term" value="C:plasma membrane"/>
    <property type="evidence" value="ECO:0007669"/>
    <property type="project" value="UniProtKB-SubCell"/>
</dbReference>
<keyword evidence="10" id="KW-0807">Transducer</keyword>
<evidence type="ECO:0000256" key="8">
    <source>
        <dbReference type="ARBA" id="ARBA00023170"/>
    </source>
</evidence>
<accession>A0AAV6ZNQ6</accession>
<evidence type="ECO:0000256" key="4">
    <source>
        <dbReference type="ARBA" id="ARBA00022989"/>
    </source>
</evidence>
<reference evidence="14" key="1">
    <citation type="thesis" date="2020" institute="ProQuest LLC" country="789 East Eisenhower Parkway, Ann Arbor, MI, USA">
        <title>Comparative Genomics and Chromosome Evolution.</title>
        <authorList>
            <person name="Mudd A.B."/>
        </authorList>
    </citation>
    <scope>NUCLEOTIDE SEQUENCE</scope>
    <source>
        <strain evidence="14">237g6f4</strain>
        <tissue evidence="14">Blood</tissue>
    </source>
</reference>
<feature type="transmembrane region" description="Helical" evidence="12">
    <location>
        <begin position="261"/>
        <end position="287"/>
    </location>
</feature>
<evidence type="ECO:0000256" key="5">
    <source>
        <dbReference type="ARBA" id="ARBA00023040"/>
    </source>
</evidence>
<feature type="transmembrane region" description="Helical" evidence="12">
    <location>
        <begin position="293"/>
        <end position="321"/>
    </location>
</feature>
<dbReference type="GO" id="GO:0004875">
    <property type="term" value="F:complement receptor activity"/>
    <property type="evidence" value="ECO:0007669"/>
    <property type="project" value="TreeGrafter"/>
</dbReference>
<dbReference type="GO" id="GO:0007200">
    <property type="term" value="P:phospholipase C-activating G protein-coupled receptor signaling pathway"/>
    <property type="evidence" value="ECO:0007669"/>
    <property type="project" value="TreeGrafter"/>
</dbReference>
<dbReference type="FunFam" id="1.20.1070.10:FF:000034">
    <property type="entry name" value="G-protein coupled receptor 1"/>
    <property type="match status" value="1"/>
</dbReference>
<dbReference type="AlphaFoldDB" id="A0AAV6ZNQ6"/>
<dbReference type="InterPro" id="IPR000276">
    <property type="entry name" value="GPCR_Rhodpsn"/>
</dbReference>
<evidence type="ECO:0000256" key="11">
    <source>
        <dbReference type="ARBA" id="ARBA00025736"/>
    </source>
</evidence>
<feature type="transmembrane region" description="Helical" evidence="12">
    <location>
        <begin position="102"/>
        <end position="126"/>
    </location>
</feature>
<keyword evidence="9" id="KW-0325">Glycoprotein</keyword>
<proteinExistence type="inferred from homology"/>
<keyword evidence="3 12" id="KW-0812">Transmembrane</keyword>
<dbReference type="Pfam" id="PF00001">
    <property type="entry name" value="7tm_1"/>
    <property type="match status" value="1"/>
</dbReference>
<evidence type="ECO:0000313" key="14">
    <source>
        <dbReference type="EMBL" id="KAG8548241.1"/>
    </source>
</evidence>
<dbReference type="PRINTS" id="PR00526">
    <property type="entry name" value="FMETLEUPHER"/>
</dbReference>
<evidence type="ECO:0000313" key="15">
    <source>
        <dbReference type="Proteomes" id="UP000824782"/>
    </source>
</evidence>